<sequence>TQRWFENYLKRYHGAVLATSHDRAFLNNVASKIISLEDDGVIFYSGNYDSYVLARAKDVETRQATARRQELTISRQMRFIERFRAKNTKASQVQSRIKQLEKTERITVPRSTKKIHFNFSEPPRSGRVVIELKHVAKSYGQHVVYRDLNLVLERGDRAALVGINGAGKTTLLRMLAGVLPFESGQRIIGHNVTTAYFAQYYIESLNPDNTIIEELRGVAPDETEQRLRGLLGAFLFSGDDVTKNISVLSGGEKTRIAIARMLTRPANFLLLDE</sequence>
<dbReference type="Pfam" id="PF00005">
    <property type="entry name" value="ABC_tran"/>
    <property type="match status" value="1"/>
</dbReference>
<keyword evidence="3" id="KW-0067">ATP-binding</keyword>
<keyword evidence="1" id="KW-0677">Repeat</keyword>
<protein>
    <recommendedName>
        <fullName evidence="7">ABC transporter domain-containing protein</fullName>
    </recommendedName>
</protein>
<evidence type="ECO:0000256" key="3">
    <source>
        <dbReference type="ARBA" id="ARBA00022840"/>
    </source>
</evidence>
<gene>
    <name evidence="6" type="ORF">S12H4_34064</name>
</gene>
<accession>X1TBL7</accession>
<dbReference type="PANTHER" id="PTHR19211">
    <property type="entry name" value="ATP-BINDING TRANSPORT PROTEIN-RELATED"/>
    <property type="match status" value="1"/>
</dbReference>
<evidence type="ECO:0008006" key="7">
    <source>
        <dbReference type="Google" id="ProtNLM"/>
    </source>
</evidence>
<feature type="domain" description="ABC-transporter extension" evidence="5">
    <location>
        <begin position="36"/>
        <end position="117"/>
    </location>
</feature>
<evidence type="ECO:0000259" key="5">
    <source>
        <dbReference type="Pfam" id="PF12848"/>
    </source>
</evidence>
<dbReference type="InterPro" id="IPR003439">
    <property type="entry name" value="ABC_transporter-like_ATP-bd"/>
</dbReference>
<comment type="caution">
    <text evidence="6">The sequence shown here is derived from an EMBL/GenBank/DDBJ whole genome shotgun (WGS) entry which is preliminary data.</text>
</comment>
<evidence type="ECO:0000313" key="6">
    <source>
        <dbReference type="EMBL" id="GAI88776.1"/>
    </source>
</evidence>
<evidence type="ECO:0000256" key="2">
    <source>
        <dbReference type="ARBA" id="ARBA00022741"/>
    </source>
</evidence>
<evidence type="ECO:0000259" key="4">
    <source>
        <dbReference type="Pfam" id="PF00005"/>
    </source>
</evidence>
<dbReference type="GO" id="GO:0005524">
    <property type="term" value="F:ATP binding"/>
    <property type="evidence" value="ECO:0007669"/>
    <property type="project" value="UniProtKB-KW"/>
</dbReference>
<proteinExistence type="predicted"/>
<dbReference type="GO" id="GO:0016887">
    <property type="term" value="F:ATP hydrolysis activity"/>
    <property type="evidence" value="ECO:0007669"/>
    <property type="project" value="InterPro"/>
</dbReference>
<keyword evidence="2" id="KW-0547">Nucleotide-binding</keyword>
<dbReference type="Pfam" id="PF12848">
    <property type="entry name" value="ABC_tran_Xtn"/>
    <property type="match status" value="1"/>
</dbReference>
<feature type="non-terminal residue" evidence="6">
    <location>
        <position position="1"/>
    </location>
</feature>
<dbReference type="InterPro" id="IPR032781">
    <property type="entry name" value="ABC_tran_Xtn"/>
</dbReference>
<feature type="non-terminal residue" evidence="6">
    <location>
        <position position="273"/>
    </location>
</feature>
<dbReference type="EMBL" id="BARW01020126">
    <property type="protein sequence ID" value="GAI88776.1"/>
    <property type="molecule type" value="Genomic_DNA"/>
</dbReference>
<dbReference type="SUPFAM" id="SSF52540">
    <property type="entry name" value="P-loop containing nucleoside triphosphate hydrolases"/>
    <property type="match status" value="2"/>
</dbReference>
<evidence type="ECO:0000256" key="1">
    <source>
        <dbReference type="ARBA" id="ARBA00022737"/>
    </source>
</evidence>
<dbReference type="PANTHER" id="PTHR19211:SF14">
    <property type="entry name" value="ATP-BINDING CASSETTE SUB-FAMILY F MEMBER 1"/>
    <property type="match status" value="1"/>
</dbReference>
<dbReference type="AlphaFoldDB" id="X1TBL7"/>
<name>X1TBL7_9ZZZZ</name>
<dbReference type="InterPro" id="IPR050611">
    <property type="entry name" value="ABCF"/>
</dbReference>
<reference evidence="6" key="1">
    <citation type="journal article" date="2014" name="Front. Microbiol.">
        <title>High frequency of phylogenetically diverse reductive dehalogenase-homologous genes in deep subseafloor sedimentary metagenomes.</title>
        <authorList>
            <person name="Kawai M."/>
            <person name="Futagami T."/>
            <person name="Toyoda A."/>
            <person name="Takaki Y."/>
            <person name="Nishi S."/>
            <person name="Hori S."/>
            <person name="Arai W."/>
            <person name="Tsubouchi T."/>
            <person name="Morono Y."/>
            <person name="Uchiyama I."/>
            <person name="Ito T."/>
            <person name="Fujiyama A."/>
            <person name="Inagaki F."/>
            <person name="Takami H."/>
        </authorList>
    </citation>
    <scope>NUCLEOTIDE SEQUENCE</scope>
    <source>
        <strain evidence="6">Expedition CK06-06</strain>
    </source>
</reference>
<dbReference type="InterPro" id="IPR027417">
    <property type="entry name" value="P-loop_NTPase"/>
</dbReference>
<dbReference type="Gene3D" id="3.40.50.300">
    <property type="entry name" value="P-loop containing nucleotide triphosphate hydrolases"/>
    <property type="match status" value="2"/>
</dbReference>
<organism evidence="6">
    <name type="scientific">marine sediment metagenome</name>
    <dbReference type="NCBI Taxonomy" id="412755"/>
    <lineage>
        <taxon>unclassified sequences</taxon>
        <taxon>metagenomes</taxon>
        <taxon>ecological metagenomes</taxon>
    </lineage>
</organism>
<feature type="domain" description="ABC transporter" evidence="4">
    <location>
        <begin position="146"/>
        <end position="273"/>
    </location>
</feature>